<dbReference type="PROSITE" id="PS01124">
    <property type="entry name" value="HTH_ARAC_FAMILY_2"/>
    <property type="match status" value="1"/>
</dbReference>
<gene>
    <name evidence="5" type="ORF">HUG15_11745</name>
</gene>
<dbReference type="SUPFAM" id="SSF46689">
    <property type="entry name" value="Homeodomain-like"/>
    <property type="match status" value="1"/>
</dbReference>
<dbReference type="SMART" id="SM00342">
    <property type="entry name" value="HTH_ARAC"/>
    <property type="match status" value="1"/>
</dbReference>
<dbReference type="SUPFAM" id="SSF51215">
    <property type="entry name" value="Regulatory protein AraC"/>
    <property type="match status" value="1"/>
</dbReference>
<organism evidence="5 6">
    <name type="scientific">Salicibibacter cibarius</name>
    <dbReference type="NCBI Taxonomy" id="2743000"/>
    <lineage>
        <taxon>Bacteria</taxon>
        <taxon>Bacillati</taxon>
        <taxon>Bacillota</taxon>
        <taxon>Bacilli</taxon>
        <taxon>Bacillales</taxon>
        <taxon>Bacillaceae</taxon>
        <taxon>Salicibibacter</taxon>
    </lineage>
</organism>
<dbReference type="InterPro" id="IPR009057">
    <property type="entry name" value="Homeodomain-like_sf"/>
</dbReference>
<dbReference type="PANTHER" id="PTHR43280:SF2">
    <property type="entry name" value="HTH-TYPE TRANSCRIPTIONAL REGULATOR EXSA"/>
    <property type="match status" value="1"/>
</dbReference>
<sequence length="351" mass="42358">MKKDKIEKSEVMQHLRKYNEQEIFYQKYQQKKQDKKTLQVFLKDYDKDDLKRKQIYIEEFLSKAHKEFEQEDTMWSGEEKDIDVRKYNRFMPHLSAVHDFFEIIYVLENEMFLEVEDESFCLQTGDIGFIPPNTIHKPIIMEDTIAFQMMIRKSTFQKVFFKMLKGTNVISDFFLNALYVNENQNVLIFHSHLDNDISDSFLQLYQENYNQLPGHQLIINNLFEVLLCFLLRLEFTYIKINQVKQHNDMRAIQMLQYIQQHCEHVTIKEMADVFNFSKAYVSKYITRNLGKSFSEILQEIRLEKACEMLKSSYVQIDNIAAAVGYQNVEHFIRLFKRKYQQTPHQYRLNNR</sequence>
<dbReference type="KEGG" id="scia:HUG15_11745"/>
<evidence type="ECO:0000256" key="3">
    <source>
        <dbReference type="ARBA" id="ARBA00023163"/>
    </source>
</evidence>
<dbReference type="InterPro" id="IPR018062">
    <property type="entry name" value="HTH_AraC-typ_CS"/>
</dbReference>
<dbReference type="Pfam" id="PF12833">
    <property type="entry name" value="HTH_18"/>
    <property type="match status" value="1"/>
</dbReference>
<keyword evidence="2" id="KW-0238">DNA-binding</keyword>
<evidence type="ECO:0000313" key="5">
    <source>
        <dbReference type="EMBL" id="QQK76163.1"/>
    </source>
</evidence>
<evidence type="ECO:0000259" key="4">
    <source>
        <dbReference type="PROSITE" id="PS01124"/>
    </source>
</evidence>
<dbReference type="InterPro" id="IPR037923">
    <property type="entry name" value="HTH-like"/>
</dbReference>
<evidence type="ECO:0000313" key="6">
    <source>
        <dbReference type="Proteomes" id="UP000595823"/>
    </source>
</evidence>
<dbReference type="Gene3D" id="2.60.120.10">
    <property type="entry name" value="Jelly Rolls"/>
    <property type="match status" value="1"/>
</dbReference>
<name>A0A7T6Z3L9_9BACI</name>
<dbReference type="EMBL" id="CP054705">
    <property type="protein sequence ID" value="QQK76163.1"/>
    <property type="molecule type" value="Genomic_DNA"/>
</dbReference>
<dbReference type="GO" id="GO:0043565">
    <property type="term" value="F:sequence-specific DNA binding"/>
    <property type="evidence" value="ECO:0007669"/>
    <property type="project" value="InterPro"/>
</dbReference>
<dbReference type="PANTHER" id="PTHR43280">
    <property type="entry name" value="ARAC-FAMILY TRANSCRIPTIONAL REGULATOR"/>
    <property type="match status" value="1"/>
</dbReference>
<keyword evidence="6" id="KW-1185">Reference proteome</keyword>
<dbReference type="Proteomes" id="UP000595823">
    <property type="component" value="Chromosome"/>
</dbReference>
<dbReference type="PROSITE" id="PS00041">
    <property type="entry name" value="HTH_ARAC_FAMILY_1"/>
    <property type="match status" value="1"/>
</dbReference>
<dbReference type="Gene3D" id="1.10.10.60">
    <property type="entry name" value="Homeodomain-like"/>
    <property type="match status" value="2"/>
</dbReference>
<dbReference type="InterPro" id="IPR014710">
    <property type="entry name" value="RmlC-like_jellyroll"/>
</dbReference>
<reference evidence="5 6" key="1">
    <citation type="submission" date="2020-06" db="EMBL/GenBank/DDBJ databases">
        <title>Genomic analysis of Salicibibacter sp. NKC5-3.</title>
        <authorList>
            <person name="Oh Y.J."/>
        </authorList>
    </citation>
    <scope>NUCLEOTIDE SEQUENCE [LARGE SCALE GENOMIC DNA]</scope>
    <source>
        <strain evidence="5 6">NKC5-3</strain>
    </source>
</reference>
<dbReference type="InterPro" id="IPR020449">
    <property type="entry name" value="Tscrpt_reg_AraC-type_HTH"/>
</dbReference>
<dbReference type="AlphaFoldDB" id="A0A7T6Z3L9"/>
<dbReference type="PRINTS" id="PR00032">
    <property type="entry name" value="HTHARAC"/>
</dbReference>
<keyword evidence="3" id="KW-0804">Transcription</keyword>
<protein>
    <submittedName>
        <fullName evidence="5">Helix-turn-helix transcriptional regulator</fullName>
    </submittedName>
</protein>
<dbReference type="InterPro" id="IPR018060">
    <property type="entry name" value="HTH_AraC"/>
</dbReference>
<keyword evidence="1" id="KW-0805">Transcription regulation</keyword>
<dbReference type="RefSeq" id="WP_200123298.1">
    <property type="nucleotide sequence ID" value="NZ_CP054705.1"/>
</dbReference>
<proteinExistence type="predicted"/>
<feature type="domain" description="HTH araC/xylS-type" evidence="4">
    <location>
        <begin position="252"/>
        <end position="349"/>
    </location>
</feature>
<evidence type="ECO:0000256" key="2">
    <source>
        <dbReference type="ARBA" id="ARBA00023125"/>
    </source>
</evidence>
<accession>A0A7T6Z3L9</accession>
<dbReference type="GO" id="GO:0003700">
    <property type="term" value="F:DNA-binding transcription factor activity"/>
    <property type="evidence" value="ECO:0007669"/>
    <property type="project" value="InterPro"/>
</dbReference>
<evidence type="ECO:0000256" key="1">
    <source>
        <dbReference type="ARBA" id="ARBA00023015"/>
    </source>
</evidence>